<name>A0AAV2TXL4_CALDB</name>
<proteinExistence type="predicted"/>
<evidence type="ECO:0000313" key="2">
    <source>
        <dbReference type="Proteomes" id="UP001497525"/>
    </source>
</evidence>
<sequence>MSNKSLGADEAILDSTGPVVNEIIEELFLNEPKYPFDYVYSILENTKRCLSIDDIARELSATSYRSPLFLLKSQRAYDGLCRLSRKWKPSVSSGEMLLNLLRSLLKNVSGLEQLLSHFNLKKSSHISFLRFTAILTASLAFREFSGLCGKLFHSDAVSHINLLRYIERLADKDTSLEIPDGQSLSGEETKSDNLSFDDFMNKITELFISQVSAKSSVLFKFISPPDAYTCMRVTFL</sequence>
<dbReference type="AlphaFoldDB" id="A0AAV2TXL4"/>
<dbReference type="EMBL" id="CAXLJL010000956">
    <property type="protein sequence ID" value="CAL5142109.1"/>
    <property type="molecule type" value="Genomic_DNA"/>
</dbReference>
<dbReference type="Proteomes" id="UP001497525">
    <property type="component" value="Unassembled WGS sequence"/>
</dbReference>
<evidence type="ECO:0000313" key="1">
    <source>
        <dbReference type="EMBL" id="CAL5142109.1"/>
    </source>
</evidence>
<protein>
    <submittedName>
        <fullName evidence="1">Uncharacterized protein</fullName>
    </submittedName>
</protein>
<reference evidence="1" key="1">
    <citation type="submission" date="2024-06" db="EMBL/GenBank/DDBJ databases">
        <authorList>
            <person name="Liu X."/>
            <person name="Lenzi L."/>
            <person name="Haldenby T S."/>
            <person name="Uol C."/>
        </authorList>
    </citation>
    <scope>NUCLEOTIDE SEQUENCE</scope>
</reference>
<comment type="caution">
    <text evidence="1">The sequence shown here is derived from an EMBL/GenBank/DDBJ whole genome shotgun (WGS) entry which is preliminary data.</text>
</comment>
<organism evidence="1 2">
    <name type="scientific">Calicophoron daubneyi</name>
    <name type="common">Rumen fluke</name>
    <name type="synonym">Paramphistomum daubneyi</name>
    <dbReference type="NCBI Taxonomy" id="300641"/>
    <lineage>
        <taxon>Eukaryota</taxon>
        <taxon>Metazoa</taxon>
        <taxon>Spiralia</taxon>
        <taxon>Lophotrochozoa</taxon>
        <taxon>Platyhelminthes</taxon>
        <taxon>Trematoda</taxon>
        <taxon>Digenea</taxon>
        <taxon>Plagiorchiida</taxon>
        <taxon>Pronocephalata</taxon>
        <taxon>Paramphistomoidea</taxon>
        <taxon>Paramphistomidae</taxon>
        <taxon>Calicophoron</taxon>
    </lineage>
</organism>
<accession>A0AAV2TXL4</accession>
<gene>
    <name evidence="1" type="ORF">CDAUBV1_LOCUS17387</name>
</gene>